<comment type="caution">
    <text evidence="2">The sequence shown here is derived from an EMBL/GenBank/DDBJ whole genome shotgun (WGS) entry which is preliminary data.</text>
</comment>
<accession>A0A0R1SNJ2</accession>
<dbReference type="PATRIC" id="fig|1423739.3.peg.2753"/>
<name>A0A0R1SNJ2_9LACO</name>
<reference evidence="2 3" key="1">
    <citation type="journal article" date="2015" name="Genome Announc.">
        <title>Expanding the biotechnology potential of lactobacilli through comparative genomics of 213 strains and associated genera.</title>
        <authorList>
            <person name="Sun Z."/>
            <person name="Harris H.M."/>
            <person name="McCann A."/>
            <person name="Guo C."/>
            <person name="Argimon S."/>
            <person name="Zhang W."/>
            <person name="Yang X."/>
            <person name="Jeffery I.B."/>
            <person name="Cooney J.C."/>
            <person name="Kagawa T.F."/>
            <person name="Liu W."/>
            <person name="Song Y."/>
            <person name="Salvetti E."/>
            <person name="Wrobel A."/>
            <person name="Rasinkangas P."/>
            <person name="Parkhill J."/>
            <person name="Rea M.C."/>
            <person name="O'Sullivan O."/>
            <person name="Ritari J."/>
            <person name="Douillard F.P."/>
            <person name="Paul Ross R."/>
            <person name="Yang R."/>
            <person name="Briner A.E."/>
            <person name="Felis G.E."/>
            <person name="de Vos W.M."/>
            <person name="Barrangou R."/>
            <person name="Klaenhammer T.R."/>
            <person name="Caufield P.W."/>
            <person name="Cui Y."/>
            <person name="Zhang H."/>
            <person name="O'Toole P.W."/>
        </authorList>
    </citation>
    <scope>NUCLEOTIDE SEQUENCE [LARGE SCALE GENOMIC DNA]</scope>
    <source>
        <strain evidence="2 3">DSM 14421</strain>
    </source>
</reference>
<evidence type="ECO:0000256" key="1">
    <source>
        <dbReference type="SAM" id="SignalP"/>
    </source>
</evidence>
<dbReference type="RefSeq" id="WP_186825056.1">
    <property type="nucleotide sequence ID" value="NZ_AZEY01000029.1"/>
</dbReference>
<sequence length="704" mass="74446">MKFDLKKSLFVSMAALGLIAAAGVANAQPASAKTYARVTMNRKMSTDPTTRNVTFTGNNALYTKAGTLRGARVVARTGTLNSLAKSGSSSDNFRAYRVATTNRNSVYYKIVSYDGNYRGWIYGGKSTGTFGGGITQFNTFQTGTITDAMKNSTYKFANTGVANDGKTVTYVQPAWTQYKVGRAILDSSPYTNATFKIDQTGTRTREGDQWVHITAVDTNNSAANGWILFSGLTQAQTPIADNAIRINLVDPSNNNNVVKSFDWSKTGVTKDSLLGTQSNGNWTIASGDQSAIQSSIRNALNGTGFNLDTLTNAQLSALAQAKFGGSINLNVNKATAIADNAVRINIMDSNGNVIKSFDYNKSGATKGTPLGSQVNGNWTLAGNDQTQIQNQINSTLNGTGYNLTLTSAQISQIAQATFGNGVYISANSNAQIADTVARINFVNPSGTTVGHIDFTKSGAAKGNPVGTWNGSAWVLSDTDANSINNSARNVLNALGYALPNNGNMSDAQRAIVASTRFGTSTNLNVLPTSSAYSTIQPRGYDPSNFLGSKWTSSALRVAPSNHVAVTQPFPGTEKGSYSATDLYNLSDADKTAFNNIVKNYSAQDINSLNKAFKADALGAYVIPSARLSFTTGPQGTSFTAASLNSYLTTNGLTTLKSADYPVFVQGTGLSSFGNITYTLQTSDTDGGTNGSPVNAYYSYNSSNN</sequence>
<keyword evidence="1" id="KW-0732">Signal</keyword>
<proteinExistence type="predicted"/>
<feature type="signal peptide" evidence="1">
    <location>
        <begin position="1"/>
        <end position="27"/>
    </location>
</feature>
<organism evidence="2 3">
    <name type="scientific">Lentilactobacillus diolivorans DSM 14421</name>
    <dbReference type="NCBI Taxonomy" id="1423739"/>
    <lineage>
        <taxon>Bacteria</taxon>
        <taxon>Bacillati</taxon>
        <taxon>Bacillota</taxon>
        <taxon>Bacilli</taxon>
        <taxon>Lactobacillales</taxon>
        <taxon>Lactobacillaceae</taxon>
        <taxon>Lentilactobacillus</taxon>
    </lineage>
</organism>
<dbReference type="STRING" id="1423739.FC85_GL002655"/>
<dbReference type="EMBL" id="AZEY01000029">
    <property type="protein sequence ID" value="KRL67795.1"/>
    <property type="molecule type" value="Genomic_DNA"/>
</dbReference>
<evidence type="ECO:0000313" key="2">
    <source>
        <dbReference type="EMBL" id="KRL67795.1"/>
    </source>
</evidence>
<protein>
    <submittedName>
        <fullName evidence="2">Surface layer protein SlpB</fullName>
    </submittedName>
</protein>
<feature type="chain" id="PRO_5038972158" evidence="1">
    <location>
        <begin position="28"/>
        <end position="704"/>
    </location>
</feature>
<dbReference type="AlphaFoldDB" id="A0A0R1SNJ2"/>
<evidence type="ECO:0000313" key="3">
    <source>
        <dbReference type="Proteomes" id="UP000052013"/>
    </source>
</evidence>
<dbReference type="Proteomes" id="UP000052013">
    <property type="component" value="Unassembled WGS sequence"/>
</dbReference>
<gene>
    <name evidence="2" type="ORF">FC85_GL002655</name>
</gene>